<feature type="compositionally biased region" description="Low complexity" evidence="1">
    <location>
        <begin position="708"/>
        <end position="781"/>
    </location>
</feature>
<feature type="region of interest" description="Disordered" evidence="1">
    <location>
        <begin position="622"/>
        <end position="799"/>
    </location>
</feature>
<protein>
    <submittedName>
        <fullName evidence="3">Uncharacterized protein</fullName>
    </submittedName>
</protein>
<proteinExistence type="predicted"/>
<sequence length="799" mass="87904">MTRQFIYFAILFVAVYSIEGAPKDVKSDFYHDLENLDREQIVERIDDPLPGGNVSCDDFFTVRHKWGKGINGKMNFDVPQDVSGWKITVQLTDGLGKLYMQQARAPGRIQIGCKFSFTNYRYNKVIKANATFSNRFTLFSSKAKIGYIKFESGSFSMSCGSPVVCPTLPPGVTTTRAPKPTLPPLGGDCSNFTRVKRSVPGFDIGVIKFSLPAALRRWRLKVGFVETVSNFQIQRGANMMGIMQKCPQAKFYNYVKASNRRDRAGKPMVFPYALHYNQNSAKPTIAFFEISDGKNTFMCGTKPSCPSTPAPTTTGAPTPTNYTGPTTNATAAPTTTMAPTLPPPMPLSGADCSVFLKGVEQGFSDQRGVMEFLVPQKSNEWQLQVGFKPDKLPRKLMVFNRVIRVQSQDKCLYKYRNEPENTYDANTTFRKQYRFVFNRRIGRPQIQYISFKSGNFEMSCGANDCPAINITTARPPTTGPPRNTTTTPLVTSPPLAGDSCAPYIEITKQSAGQKFGIIRITTSSSSASFKIIVGFNASTTGFNIEKGVNRIDNQDTCAGFSYVFQSIPGGNKAQGSTFVYPFSLNFDQTTGVSPMITYIKFVYSANNTESCGKEPVCPATTQAPVTTTTPQPAVTTQQPEATTQKPEETTQQPEATTQQPEATTQQPEATTQQPEATTQEPEATTQEPEATTQEPEATHSINKRSTQTERTTATTQEPEATTQEPEATTQEPEATTQEPDATTQQPEATTQEPEATTQQPEVTTQQPEVTTQQPEATTQQPKEPPKSPKQPKAQAPPRA</sequence>
<accession>A0A7M5X5U1</accession>
<reference evidence="3" key="1">
    <citation type="submission" date="2021-01" db="UniProtKB">
        <authorList>
            <consortium name="EnsemblMetazoa"/>
        </authorList>
    </citation>
    <scope>IDENTIFICATION</scope>
</reference>
<dbReference type="PANTHER" id="PTHR35378">
    <property type="entry name" value="UNNAMED PRODUCT"/>
    <property type="match status" value="1"/>
</dbReference>
<dbReference type="Proteomes" id="UP000594262">
    <property type="component" value="Unplaced"/>
</dbReference>
<keyword evidence="2" id="KW-0732">Signal</keyword>
<keyword evidence="4" id="KW-1185">Reference proteome</keyword>
<feature type="signal peptide" evidence="2">
    <location>
        <begin position="1"/>
        <end position="20"/>
    </location>
</feature>
<feature type="compositionally biased region" description="Low complexity" evidence="1">
    <location>
        <begin position="622"/>
        <end position="695"/>
    </location>
</feature>
<organism evidence="3 4">
    <name type="scientific">Clytia hemisphaerica</name>
    <dbReference type="NCBI Taxonomy" id="252671"/>
    <lineage>
        <taxon>Eukaryota</taxon>
        <taxon>Metazoa</taxon>
        <taxon>Cnidaria</taxon>
        <taxon>Hydrozoa</taxon>
        <taxon>Hydroidolina</taxon>
        <taxon>Leptothecata</taxon>
        <taxon>Obeliida</taxon>
        <taxon>Clytiidae</taxon>
        <taxon>Clytia</taxon>
    </lineage>
</organism>
<evidence type="ECO:0000313" key="3">
    <source>
        <dbReference type="EnsemblMetazoa" id="CLYHEMP018263.1"/>
    </source>
</evidence>
<dbReference type="EnsemblMetazoa" id="CLYHEMT018263.1">
    <property type="protein sequence ID" value="CLYHEMP018263.1"/>
    <property type="gene ID" value="CLYHEMG018263"/>
</dbReference>
<name>A0A7M5X5U1_9CNID</name>
<evidence type="ECO:0000256" key="2">
    <source>
        <dbReference type="SAM" id="SignalP"/>
    </source>
</evidence>
<evidence type="ECO:0000256" key="1">
    <source>
        <dbReference type="SAM" id="MobiDB-lite"/>
    </source>
</evidence>
<feature type="region of interest" description="Disordered" evidence="1">
    <location>
        <begin position="472"/>
        <end position="491"/>
    </location>
</feature>
<dbReference type="PANTHER" id="PTHR35378:SF2">
    <property type="entry name" value="MUCIN-5AC-LIKE"/>
    <property type="match status" value="1"/>
</dbReference>
<feature type="compositionally biased region" description="Low complexity" evidence="1">
    <location>
        <begin position="790"/>
        <end position="799"/>
    </location>
</feature>
<feature type="chain" id="PRO_5029474702" evidence="2">
    <location>
        <begin position="21"/>
        <end position="799"/>
    </location>
</feature>
<evidence type="ECO:0000313" key="4">
    <source>
        <dbReference type="Proteomes" id="UP000594262"/>
    </source>
</evidence>
<dbReference type="AlphaFoldDB" id="A0A7M5X5U1"/>